<dbReference type="KEGG" id="smax:FJR03_02785"/>
<dbReference type="SMART" id="SM00671">
    <property type="entry name" value="SEL1"/>
    <property type="match status" value="3"/>
</dbReference>
<dbReference type="GO" id="GO:0008800">
    <property type="term" value="F:beta-lactamase activity"/>
    <property type="evidence" value="ECO:0007669"/>
    <property type="project" value="UniProtKB-EC"/>
</dbReference>
<dbReference type="Proteomes" id="UP000593910">
    <property type="component" value="Chromosome"/>
</dbReference>
<evidence type="ECO:0000313" key="6">
    <source>
        <dbReference type="EMBL" id="QOP40723.1"/>
    </source>
</evidence>
<proteinExistence type="predicted"/>
<protein>
    <recommendedName>
        <fullName evidence="2">beta-lactamase</fullName>
        <ecNumber evidence="2">3.5.2.6</ecNumber>
    </recommendedName>
</protein>
<accession>A0A7M1ATH2</accession>
<dbReference type="InterPro" id="IPR006597">
    <property type="entry name" value="Sel1-like"/>
</dbReference>
<sequence>MSAEIKSLDYYLNLEYPLECFAGEHEVGDAYLAEYIDFDIKAASEDYDEAIELAKEYLKEHIIREYNANRALPKPGEGRRFMKHREALSAYKAKDYERALSLWEEEIKYKNDQAMTNLGLMYLKGEGVSKDFAKAREYFEMASEYDNDSANYNLALMYQTKLGVEEDMEKTVDYFRRAVKKNHQGANFRLGLMLLKDRTDLGKVKEGFNCMLNAAKTNHPMALAQMGGVDKTPNSSCEPNLAFRNSPKEKQLELVMDAIDRYIRPILVKDGGDITLIDYINEPDIEIRLAYQGNCAGCSMASTTTYEIIMGTLSQVIDENIRVYVI</sequence>
<keyword evidence="4" id="KW-0046">Antibiotic resistance</keyword>
<dbReference type="InterPro" id="IPR050767">
    <property type="entry name" value="Sel1_AlgK"/>
</dbReference>
<feature type="domain" description="NIF system FeS cluster assembly NifU C-terminal" evidence="5">
    <location>
        <begin position="255"/>
        <end position="323"/>
    </location>
</feature>
<dbReference type="PANTHER" id="PTHR11102:SF160">
    <property type="entry name" value="ERAD-ASSOCIATED E3 UBIQUITIN-PROTEIN LIGASE COMPONENT HRD3"/>
    <property type="match status" value="1"/>
</dbReference>
<gene>
    <name evidence="6" type="ORF">FJR03_02785</name>
</gene>
<dbReference type="GO" id="GO:0016226">
    <property type="term" value="P:iron-sulfur cluster assembly"/>
    <property type="evidence" value="ECO:0007669"/>
    <property type="project" value="InterPro"/>
</dbReference>
<evidence type="ECO:0000259" key="5">
    <source>
        <dbReference type="Pfam" id="PF01106"/>
    </source>
</evidence>
<name>A0A7M1ATH2_9BACT</name>
<dbReference type="SUPFAM" id="SSF117916">
    <property type="entry name" value="Fe-S cluster assembly (FSCA) domain-like"/>
    <property type="match status" value="1"/>
</dbReference>
<dbReference type="Gene3D" id="3.30.300.130">
    <property type="entry name" value="Fe-S cluster assembly (FSCA)"/>
    <property type="match status" value="1"/>
</dbReference>
<dbReference type="GO" id="GO:0051536">
    <property type="term" value="F:iron-sulfur cluster binding"/>
    <property type="evidence" value="ECO:0007669"/>
    <property type="project" value="InterPro"/>
</dbReference>
<comment type="catalytic activity">
    <reaction evidence="1">
        <text>a beta-lactam + H2O = a substituted beta-amino acid</text>
        <dbReference type="Rhea" id="RHEA:20401"/>
        <dbReference type="ChEBI" id="CHEBI:15377"/>
        <dbReference type="ChEBI" id="CHEBI:35627"/>
        <dbReference type="ChEBI" id="CHEBI:140347"/>
        <dbReference type="EC" id="3.5.2.6"/>
    </reaction>
</comment>
<dbReference type="InterPro" id="IPR011990">
    <property type="entry name" value="TPR-like_helical_dom_sf"/>
</dbReference>
<evidence type="ECO:0000256" key="3">
    <source>
        <dbReference type="ARBA" id="ARBA00023157"/>
    </source>
</evidence>
<dbReference type="InterPro" id="IPR001075">
    <property type="entry name" value="NIF_FeS_clus_asmbl_NifU_C"/>
</dbReference>
<evidence type="ECO:0000256" key="4">
    <source>
        <dbReference type="ARBA" id="ARBA00023251"/>
    </source>
</evidence>
<dbReference type="GO" id="GO:0046677">
    <property type="term" value="P:response to antibiotic"/>
    <property type="evidence" value="ECO:0007669"/>
    <property type="project" value="UniProtKB-KW"/>
</dbReference>
<dbReference type="SUPFAM" id="SSF81901">
    <property type="entry name" value="HCP-like"/>
    <property type="match status" value="1"/>
</dbReference>
<keyword evidence="3" id="KW-1015">Disulfide bond</keyword>
<dbReference type="EC" id="3.5.2.6" evidence="2"/>
<organism evidence="6 7">
    <name type="scientific">Sulfurimonas marina</name>
    <dbReference type="NCBI Taxonomy" id="2590551"/>
    <lineage>
        <taxon>Bacteria</taxon>
        <taxon>Pseudomonadati</taxon>
        <taxon>Campylobacterota</taxon>
        <taxon>Epsilonproteobacteria</taxon>
        <taxon>Campylobacterales</taxon>
        <taxon>Sulfurimonadaceae</taxon>
        <taxon>Sulfurimonas</taxon>
    </lineage>
</organism>
<reference evidence="6 7" key="1">
    <citation type="submission" date="2019-06" db="EMBL/GenBank/DDBJ databases">
        <title>Sulfurimonas gotlandica sp. nov., a chemoautotrophic and psychrotolerant epsilonproteobacterium isolated from a pelagic redoxcline, and an emended description of the genus Sulfurimonas.</title>
        <authorList>
            <person name="Wang S."/>
            <person name="Jiang L."/>
            <person name="Shao Z."/>
        </authorList>
    </citation>
    <scope>NUCLEOTIDE SEQUENCE [LARGE SCALE GENOMIC DNA]</scope>
    <source>
        <strain evidence="6 7">B2</strain>
    </source>
</reference>
<dbReference type="PANTHER" id="PTHR11102">
    <property type="entry name" value="SEL-1-LIKE PROTEIN"/>
    <property type="match status" value="1"/>
</dbReference>
<dbReference type="AlphaFoldDB" id="A0A7M1ATH2"/>
<dbReference type="Pfam" id="PF08238">
    <property type="entry name" value="Sel1"/>
    <property type="match status" value="2"/>
</dbReference>
<dbReference type="GO" id="GO:0005506">
    <property type="term" value="F:iron ion binding"/>
    <property type="evidence" value="ECO:0007669"/>
    <property type="project" value="InterPro"/>
</dbReference>
<dbReference type="Gene3D" id="1.25.40.10">
    <property type="entry name" value="Tetratricopeptide repeat domain"/>
    <property type="match status" value="1"/>
</dbReference>
<evidence type="ECO:0000256" key="1">
    <source>
        <dbReference type="ARBA" id="ARBA00001526"/>
    </source>
</evidence>
<evidence type="ECO:0000256" key="2">
    <source>
        <dbReference type="ARBA" id="ARBA00012865"/>
    </source>
</evidence>
<dbReference type="Pfam" id="PF01106">
    <property type="entry name" value="NifU"/>
    <property type="match status" value="1"/>
</dbReference>
<dbReference type="InterPro" id="IPR034904">
    <property type="entry name" value="FSCA_dom_sf"/>
</dbReference>
<dbReference type="RefSeq" id="WP_193114145.1">
    <property type="nucleotide sequence ID" value="NZ_CP041165.1"/>
</dbReference>
<evidence type="ECO:0000313" key="7">
    <source>
        <dbReference type="Proteomes" id="UP000593910"/>
    </source>
</evidence>
<keyword evidence="7" id="KW-1185">Reference proteome</keyword>
<dbReference type="EMBL" id="CP041165">
    <property type="protein sequence ID" value="QOP40723.1"/>
    <property type="molecule type" value="Genomic_DNA"/>
</dbReference>